<comment type="catalytic activity">
    <reaction evidence="8">
        <text>N(2)-acetyl-L-ornithine + L-glutamate = N-acetyl-L-glutamate + L-ornithine</text>
        <dbReference type="Rhea" id="RHEA:15349"/>
        <dbReference type="ChEBI" id="CHEBI:29985"/>
        <dbReference type="ChEBI" id="CHEBI:44337"/>
        <dbReference type="ChEBI" id="CHEBI:46911"/>
        <dbReference type="ChEBI" id="CHEBI:57805"/>
        <dbReference type="EC" id="2.3.1.35"/>
    </reaction>
</comment>
<keyword evidence="8" id="KW-0511">Multifunctional enzyme</keyword>
<feature type="binding site" evidence="8">
    <location>
        <position position="198"/>
    </location>
    <ligand>
        <name>substrate</name>
    </ligand>
</feature>
<evidence type="ECO:0000256" key="5">
    <source>
        <dbReference type="ARBA" id="ARBA00022679"/>
    </source>
</evidence>
<dbReference type="InterPro" id="IPR002813">
    <property type="entry name" value="Arg_biosynth_ArgJ"/>
</dbReference>
<dbReference type="KEGG" id="dmp:FAK_33060"/>
<dbReference type="GO" id="GO:0005737">
    <property type="term" value="C:cytoplasm"/>
    <property type="evidence" value="ECO:0007669"/>
    <property type="project" value="UniProtKB-SubCell"/>
</dbReference>
<evidence type="ECO:0000313" key="10">
    <source>
        <dbReference type="Proteomes" id="UP001366166"/>
    </source>
</evidence>
<feature type="binding site" evidence="8">
    <location>
        <position position="416"/>
    </location>
    <ligand>
        <name>substrate</name>
    </ligand>
</feature>
<dbReference type="GO" id="GO:0004358">
    <property type="term" value="F:L-glutamate N-acetyltransferase activity, acting on acetyl-L-ornithine as donor"/>
    <property type="evidence" value="ECO:0007669"/>
    <property type="project" value="UniProtKB-UniRule"/>
</dbReference>
<comment type="similarity">
    <text evidence="1 8">Belongs to the ArgJ family.</text>
</comment>
<reference evidence="10" key="1">
    <citation type="journal article" date="2023" name="Arch. Microbiol.">
        <title>Desulfoferula mesophilus gen. nov. sp. nov., a mesophilic sulfate-reducing bacterium isolated from a brackish lake sediment.</title>
        <authorList>
            <person name="Watanabe T."/>
            <person name="Yabe T."/>
            <person name="Tsuji J.M."/>
            <person name="Fukui M."/>
        </authorList>
    </citation>
    <scope>NUCLEOTIDE SEQUENCE [LARGE SCALE GENOMIC DNA]</scope>
    <source>
        <strain evidence="10">12FAK</strain>
    </source>
</reference>
<evidence type="ECO:0000256" key="1">
    <source>
        <dbReference type="ARBA" id="ARBA00006774"/>
    </source>
</evidence>
<dbReference type="EMBL" id="AP028679">
    <property type="protein sequence ID" value="BEQ16240.1"/>
    <property type="molecule type" value="Genomic_DNA"/>
</dbReference>
<feature type="active site" description="Nucleophile" evidence="8">
    <location>
        <position position="198"/>
    </location>
</feature>
<evidence type="ECO:0000313" key="9">
    <source>
        <dbReference type="EMBL" id="BEQ16240.1"/>
    </source>
</evidence>
<evidence type="ECO:0000256" key="4">
    <source>
        <dbReference type="ARBA" id="ARBA00022605"/>
    </source>
</evidence>
<evidence type="ECO:0000256" key="2">
    <source>
        <dbReference type="ARBA" id="ARBA00011475"/>
    </source>
</evidence>
<dbReference type="CDD" id="cd02152">
    <property type="entry name" value="OAT"/>
    <property type="match status" value="1"/>
</dbReference>
<dbReference type="InterPro" id="IPR016117">
    <property type="entry name" value="ArgJ-like_dom_sf"/>
</dbReference>
<feature type="binding site" evidence="8">
    <location>
        <position position="411"/>
    </location>
    <ligand>
        <name>substrate</name>
    </ligand>
</feature>
<comment type="subcellular location">
    <subcellularLocation>
        <location evidence="8">Cytoplasm</location>
    </subcellularLocation>
</comment>
<dbReference type="Proteomes" id="UP001366166">
    <property type="component" value="Chromosome"/>
</dbReference>
<dbReference type="GO" id="GO:0006526">
    <property type="term" value="P:L-arginine biosynthetic process"/>
    <property type="evidence" value="ECO:0007669"/>
    <property type="project" value="UniProtKB-UniRule"/>
</dbReference>
<dbReference type="HAMAP" id="MF_01106">
    <property type="entry name" value="ArgJ"/>
    <property type="match status" value="1"/>
</dbReference>
<dbReference type="EC" id="2.3.1.35" evidence="8"/>
<feature type="site" description="Involved in the stabilization of negative charge on the oxyanion by the formation of the oxyanion hole" evidence="8">
    <location>
        <position position="124"/>
    </location>
</feature>
<dbReference type="EC" id="2.3.1.1" evidence="8"/>
<keyword evidence="4 8" id="KW-0028">Amino-acid biosynthesis</keyword>
<dbReference type="Gene3D" id="3.10.20.340">
    <property type="entry name" value="ArgJ beta chain, C-terminal domain"/>
    <property type="match status" value="1"/>
</dbReference>
<dbReference type="NCBIfam" id="TIGR00120">
    <property type="entry name" value="ArgJ"/>
    <property type="match status" value="1"/>
</dbReference>
<comment type="pathway">
    <text evidence="8">Amino-acid biosynthesis; L-arginine biosynthesis; L-ornithine and N-acetyl-L-glutamate from L-glutamate and N(2)-acetyl-L-ornithine (cyclic): step 1/1.</text>
</comment>
<evidence type="ECO:0000256" key="6">
    <source>
        <dbReference type="ARBA" id="ARBA00022813"/>
    </source>
</evidence>
<gene>
    <name evidence="8 9" type="primary">argJ</name>
    <name evidence="9" type="ORF">FAK_33060</name>
</gene>
<accession>A0AAU9EXI8</accession>
<comment type="pathway">
    <text evidence="8">Amino-acid biosynthesis; L-arginine biosynthesis; N(2)-acetyl-L-ornithine from L-glutamate: step 1/4.</text>
</comment>
<keyword evidence="3 8" id="KW-0055">Arginine biosynthesis</keyword>
<keyword evidence="5 8" id="KW-0808">Transferase</keyword>
<evidence type="ECO:0000256" key="3">
    <source>
        <dbReference type="ARBA" id="ARBA00022571"/>
    </source>
</evidence>
<dbReference type="PANTHER" id="PTHR23100:SF0">
    <property type="entry name" value="ARGININE BIOSYNTHESIS BIFUNCTIONAL PROTEIN ARGJ, MITOCHONDRIAL"/>
    <property type="match status" value="1"/>
</dbReference>
<feature type="binding site" evidence="8">
    <location>
        <position position="187"/>
    </location>
    <ligand>
        <name>substrate</name>
    </ligand>
</feature>
<organism evidence="9 10">
    <name type="scientific">Desulfoferula mesophila</name>
    <dbReference type="NCBI Taxonomy" id="3058419"/>
    <lineage>
        <taxon>Bacteria</taxon>
        <taxon>Pseudomonadati</taxon>
        <taxon>Thermodesulfobacteriota</taxon>
        <taxon>Desulfarculia</taxon>
        <taxon>Desulfarculales</taxon>
        <taxon>Desulfarculaceae</taxon>
        <taxon>Desulfoferula</taxon>
    </lineage>
</organism>
<protein>
    <recommendedName>
        <fullName evidence="8">Arginine biosynthesis bifunctional protein ArgJ</fullName>
    </recommendedName>
    <domain>
        <recommendedName>
            <fullName evidence="8">Glutamate N-acetyltransferase</fullName>
            <ecNumber evidence="8">2.3.1.35</ecNumber>
        </recommendedName>
        <alternativeName>
            <fullName evidence="8">Ornithine acetyltransferase</fullName>
            <shortName evidence="8">OATase</shortName>
        </alternativeName>
        <alternativeName>
            <fullName evidence="8">Ornithine transacetylase</fullName>
        </alternativeName>
    </domain>
    <domain>
        <recommendedName>
            <fullName evidence="8">Amino-acid acetyltransferase</fullName>
            <ecNumber evidence="8">2.3.1.1</ecNumber>
        </recommendedName>
        <alternativeName>
            <fullName evidence="8">N-acetylglutamate synthase</fullName>
            <shortName evidence="8">AGSase</shortName>
        </alternativeName>
    </domain>
    <component>
        <recommendedName>
            <fullName evidence="8">Arginine biosynthesis bifunctional protein ArgJ alpha chain</fullName>
        </recommendedName>
    </component>
    <component>
        <recommendedName>
            <fullName evidence="8">Arginine biosynthesis bifunctional protein ArgJ beta chain</fullName>
        </recommendedName>
    </component>
</protein>
<keyword evidence="8" id="KW-0963">Cytoplasm</keyword>
<dbReference type="PANTHER" id="PTHR23100">
    <property type="entry name" value="ARGININE BIOSYNTHESIS BIFUNCTIONAL PROTEIN ARGJ"/>
    <property type="match status" value="1"/>
</dbReference>
<sequence>MQELPELGDAPLKQGNEVNQEVAGFRAAAAPCGLRKDGRADLALIAADLPVSVAGVFTTNLLAAAPVRVARQNVRNGRARAILANSGGANAATGEPGLSACRSTCRAVAAALGCSPEEVLPCSTGVIGQVLDDTKVNAVVPSLAAGLSPLGLAEAAGAIMTTDAYKKMAKRQAMVGGQQVNVVGMAKGAGMIRPDMATMLCFVLTDAAAAPEALAKVLGEAVEQSFNRISVDGDTSTNDTVLLLASGKAGNPELVPGDPDLAWLTGAVTAVCQELATMIVADGEGAGHLARVRVCSAASADQAREVAYAIAHSPLVKTALTGGDPNWGRILSTAGAESARRGHPFDETRCDLYIGGALVAQGGLATGAEAEAQAVKVMARPRYEIRLELGLGREEHWVLTTDLTKDYIDLNADYRS</sequence>
<feature type="chain" id="PRO_5043070980" description="Arginine biosynthesis bifunctional protein ArgJ beta chain" evidence="8">
    <location>
        <begin position="198"/>
        <end position="416"/>
    </location>
</feature>
<dbReference type="AlphaFoldDB" id="A0AAU9EXI8"/>
<feature type="site" description="Cleavage; by autolysis" evidence="8">
    <location>
        <begin position="197"/>
        <end position="198"/>
    </location>
</feature>
<keyword evidence="7 8" id="KW-0012">Acyltransferase</keyword>
<comment type="subunit">
    <text evidence="2 8">Heterotetramer of two alpha and two beta chains.</text>
</comment>
<evidence type="ECO:0000256" key="7">
    <source>
        <dbReference type="ARBA" id="ARBA00023315"/>
    </source>
</evidence>
<name>A0AAU9EXI8_9BACT</name>
<feature type="site" description="Involved in the stabilization of negative charge on the oxyanion by the formation of the oxyanion hole" evidence="8">
    <location>
        <position position="125"/>
    </location>
</feature>
<feature type="binding site" evidence="8">
    <location>
        <position position="161"/>
    </location>
    <ligand>
        <name>substrate</name>
    </ligand>
</feature>
<dbReference type="Gene3D" id="3.60.70.12">
    <property type="entry name" value="L-amino peptidase D-ALA esterase/amidase"/>
    <property type="match status" value="1"/>
</dbReference>
<keyword evidence="10" id="KW-1185">Reference proteome</keyword>
<dbReference type="FunFam" id="3.60.70.12:FF:000001">
    <property type="entry name" value="Arginine biosynthesis bifunctional protein ArgJ, chloroplastic"/>
    <property type="match status" value="1"/>
</dbReference>
<dbReference type="SUPFAM" id="SSF56266">
    <property type="entry name" value="DmpA/ArgJ-like"/>
    <property type="match status" value="1"/>
</dbReference>
<keyword evidence="6 8" id="KW-0068">Autocatalytic cleavage</keyword>
<dbReference type="GO" id="GO:0004042">
    <property type="term" value="F:L-glutamate N-acetyltransferase activity"/>
    <property type="evidence" value="ECO:0007669"/>
    <property type="project" value="UniProtKB-UniRule"/>
</dbReference>
<comment type="catalytic activity">
    <reaction evidence="8">
        <text>L-glutamate + acetyl-CoA = N-acetyl-L-glutamate + CoA + H(+)</text>
        <dbReference type="Rhea" id="RHEA:24292"/>
        <dbReference type="ChEBI" id="CHEBI:15378"/>
        <dbReference type="ChEBI" id="CHEBI:29985"/>
        <dbReference type="ChEBI" id="CHEBI:44337"/>
        <dbReference type="ChEBI" id="CHEBI:57287"/>
        <dbReference type="ChEBI" id="CHEBI:57288"/>
        <dbReference type="EC" id="2.3.1.1"/>
    </reaction>
</comment>
<proteinExistence type="inferred from homology"/>
<comment type="function">
    <text evidence="8">Catalyzes two activities which are involved in the cyclic version of arginine biosynthesis: the synthesis of N-acetylglutamate from glutamate and acetyl-CoA as the acetyl donor, and of ornithine by transacetylation between N(2)-acetylornithine and glutamate.</text>
</comment>
<feature type="binding site" evidence="8">
    <location>
        <position position="284"/>
    </location>
    <ligand>
        <name>substrate</name>
    </ligand>
</feature>
<feature type="chain" id="PRO_5043070981" description="Arginine biosynthesis bifunctional protein ArgJ alpha chain" evidence="8">
    <location>
        <begin position="1"/>
        <end position="197"/>
    </location>
</feature>
<dbReference type="InterPro" id="IPR042195">
    <property type="entry name" value="ArgJ_beta_C"/>
</dbReference>
<dbReference type="Pfam" id="PF01960">
    <property type="entry name" value="ArgJ"/>
    <property type="match status" value="1"/>
</dbReference>
<evidence type="ECO:0000256" key="8">
    <source>
        <dbReference type="HAMAP-Rule" id="MF_01106"/>
    </source>
</evidence>
<dbReference type="NCBIfam" id="NF003802">
    <property type="entry name" value="PRK05388.1"/>
    <property type="match status" value="1"/>
</dbReference>
<dbReference type="RefSeq" id="WP_338601786.1">
    <property type="nucleotide sequence ID" value="NZ_AP028679.1"/>
</dbReference>
<dbReference type="GO" id="GO:0006592">
    <property type="term" value="P:ornithine biosynthetic process"/>
    <property type="evidence" value="ECO:0007669"/>
    <property type="project" value="TreeGrafter"/>
</dbReference>